<sequence length="56" mass="6372">MTILRSTFSQTRYDYNGHAFQIRAGRAFAPYVGLAFSNILLKNTPQTFCQGLIFQP</sequence>
<comment type="caution">
    <text evidence="1">The sequence shown here is derived from an EMBL/GenBank/DDBJ whole genome shotgun (WGS) entry which is preliminary data.</text>
</comment>
<proteinExistence type="predicted"/>
<dbReference type="Proteomes" id="UP001157914">
    <property type="component" value="Unassembled WGS sequence"/>
</dbReference>
<protein>
    <recommendedName>
        <fullName evidence="3">KTSC domain-containing protein</fullName>
    </recommendedName>
</protein>
<evidence type="ECO:0008006" key="3">
    <source>
        <dbReference type="Google" id="ProtNLM"/>
    </source>
</evidence>
<accession>A0ABY1NRQ6</accession>
<reference evidence="1 2" key="1">
    <citation type="submission" date="2017-05" db="EMBL/GenBank/DDBJ databases">
        <authorList>
            <person name="Varghese N."/>
            <person name="Submissions S."/>
        </authorList>
    </citation>
    <scope>NUCLEOTIDE SEQUENCE [LARGE SCALE GENOMIC DNA]</scope>
    <source>
        <strain evidence="1 2">DSM 15949</strain>
    </source>
</reference>
<evidence type="ECO:0000313" key="1">
    <source>
        <dbReference type="EMBL" id="SMP16504.1"/>
    </source>
</evidence>
<gene>
    <name evidence="1" type="ORF">SAMN06265374_1705</name>
</gene>
<evidence type="ECO:0000313" key="2">
    <source>
        <dbReference type="Proteomes" id="UP001157914"/>
    </source>
</evidence>
<dbReference type="EMBL" id="FXTT01000002">
    <property type="protein sequence ID" value="SMP16504.1"/>
    <property type="molecule type" value="Genomic_DNA"/>
</dbReference>
<keyword evidence="2" id="KW-1185">Reference proteome</keyword>
<name>A0ABY1NRQ6_9HYPH</name>
<organism evidence="1 2">
    <name type="scientific">Roseibium denhamense</name>
    <dbReference type="NCBI Taxonomy" id="76305"/>
    <lineage>
        <taxon>Bacteria</taxon>
        <taxon>Pseudomonadati</taxon>
        <taxon>Pseudomonadota</taxon>
        <taxon>Alphaproteobacteria</taxon>
        <taxon>Hyphomicrobiales</taxon>
        <taxon>Stappiaceae</taxon>
        <taxon>Roseibium</taxon>
    </lineage>
</organism>